<sequence>MDSISPSRIISRFQASFRENSESYRGHKQSGYHTPPNGLSKYSKLIIPNYTSGTLTDSFTIDSDLTEDLTDLCRKLDPKFKMDLSQNSCCEQILQAVQKAVEFILKEKSSIKHDELIKHKQKNKSLKNIIENLQQKIKNLTDREDALKSWEIKLKENEVRILTDKKIISKEKNYINSTKSYYNHLEKEVKKLKETLKSYQNTNKNDIINYKLLSQNTTTLQNDTSDIPERQKLEELVNSLKLEKEKLSQESNDLNAKIIAFEHKKSQFESDMIKANGKLFVAENLNDEVGKKIEDLDKQKKALETEQKRLSVQKKILEVEKDFVLKEKQNVSRERAMIRNEHEILKKQIVQLEKEKMCMQEIQEDFVNIEEKLTEKEKKLKEKEEAIIEDRGALDEAIKNLEIANHPSSREQELESIFQEFQGQIDFYNKEVAEKEAYLTEWTEKLENREKSLDVKYSELKAIEQSLKTSEADFSALQQETIPKLEAQSKKVNNLLKELYIKKMDLDKQKRYLNDQSLSIDKKKKSFESMVNLHIIEQISIWEKRIKSLSDREIEIKNFKMPSSIDDYKRENAIEELRKERVELELERAEKDYEMKTPVLYMEKLVKNLDSLILVIKQKEKEKN</sequence>
<gene>
    <name evidence="2" type="ORF">SteCoe_3864</name>
</gene>
<feature type="coiled-coil region" evidence="1">
    <location>
        <begin position="116"/>
        <end position="150"/>
    </location>
</feature>
<dbReference type="Proteomes" id="UP000187209">
    <property type="component" value="Unassembled WGS sequence"/>
</dbReference>
<evidence type="ECO:0000313" key="2">
    <source>
        <dbReference type="EMBL" id="OMJ93173.1"/>
    </source>
</evidence>
<feature type="coiled-coil region" evidence="1">
    <location>
        <begin position="230"/>
        <end position="389"/>
    </location>
</feature>
<dbReference type="EMBL" id="MPUH01000047">
    <property type="protein sequence ID" value="OMJ93173.1"/>
    <property type="molecule type" value="Genomic_DNA"/>
</dbReference>
<protein>
    <submittedName>
        <fullName evidence="2">Uncharacterized protein</fullName>
    </submittedName>
</protein>
<feature type="coiled-coil region" evidence="1">
    <location>
        <begin position="565"/>
        <end position="622"/>
    </location>
</feature>
<keyword evidence="1" id="KW-0175">Coiled coil</keyword>
<comment type="caution">
    <text evidence="2">The sequence shown here is derived from an EMBL/GenBank/DDBJ whole genome shotgun (WGS) entry which is preliminary data.</text>
</comment>
<evidence type="ECO:0000313" key="3">
    <source>
        <dbReference type="Proteomes" id="UP000187209"/>
    </source>
</evidence>
<keyword evidence="3" id="KW-1185">Reference proteome</keyword>
<reference evidence="2 3" key="1">
    <citation type="submission" date="2016-11" db="EMBL/GenBank/DDBJ databases">
        <title>The macronuclear genome of Stentor coeruleus: a giant cell with tiny introns.</title>
        <authorList>
            <person name="Slabodnick M."/>
            <person name="Ruby J.G."/>
            <person name="Reiff S.B."/>
            <person name="Swart E.C."/>
            <person name="Gosai S."/>
            <person name="Prabakaran S."/>
            <person name="Witkowska E."/>
            <person name="Larue G.E."/>
            <person name="Fisher S."/>
            <person name="Freeman R.M."/>
            <person name="Gunawardena J."/>
            <person name="Chu W."/>
            <person name="Stover N.A."/>
            <person name="Gregory B.D."/>
            <person name="Nowacki M."/>
            <person name="Derisi J."/>
            <person name="Roy S.W."/>
            <person name="Marshall W.F."/>
            <person name="Sood P."/>
        </authorList>
    </citation>
    <scope>NUCLEOTIDE SEQUENCE [LARGE SCALE GENOMIC DNA]</scope>
    <source>
        <strain evidence="2">WM001</strain>
    </source>
</reference>
<organism evidence="2 3">
    <name type="scientific">Stentor coeruleus</name>
    <dbReference type="NCBI Taxonomy" id="5963"/>
    <lineage>
        <taxon>Eukaryota</taxon>
        <taxon>Sar</taxon>
        <taxon>Alveolata</taxon>
        <taxon>Ciliophora</taxon>
        <taxon>Postciliodesmatophora</taxon>
        <taxon>Heterotrichea</taxon>
        <taxon>Heterotrichida</taxon>
        <taxon>Stentoridae</taxon>
        <taxon>Stentor</taxon>
    </lineage>
</organism>
<proteinExistence type="predicted"/>
<accession>A0A1R2CW18</accession>
<evidence type="ECO:0000256" key="1">
    <source>
        <dbReference type="SAM" id="Coils"/>
    </source>
</evidence>
<feature type="coiled-coil region" evidence="1">
    <location>
        <begin position="175"/>
        <end position="202"/>
    </location>
</feature>
<name>A0A1R2CW18_9CILI</name>
<dbReference type="AlphaFoldDB" id="A0A1R2CW18"/>